<evidence type="ECO:0000256" key="3">
    <source>
        <dbReference type="ARBA" id="ARBA00022490"/>
    </source>
</evidence>
<dbReference type="GO" id="GO:0005829">
    <property type="term" value="C:cytosol"/>
    <property type="evidence" value="ECO:0007669"/>
    <property type="project" value="TreeGrafter"/>
</dbReference>
<dbReference type="InterPro" id="IPR003599">
    <property type="entry name" value="Ig_sub"/>
</dbReference>
<keyword evidence="3" id="KW-0963">Cytoplasm</keyword>
<dbReference type="Pfam" id="PF14996">
    <property type="entry name" value="RMP"/>
    <property type="match status" value="1"/>
</dbReference>
<reference evidence="10" key="1">
    <citation type="submission" date="2023-03" db="EMBL/GenBank/DDBJ databases">
        <title>Electrophorus voltai genome.</title>
        <authorList>
            <person name="Bian C."/>
        </authorList>
    </citation>
    <scope>NUCLEOTIDE SEQUENCE</scope>
    <source>
        <strain evidence="10">CB-2022</strain>
        <tissue evidence="10">Muscle</tissue>
    </source>
</reference>
<evidence type="ECO:0000256" key="7">
    <source>
        <dbReference type="SAM" id="Phobius"/>
    </source>
</evidence>
<evidence type="ECO:0000256" key="2">
    <source>
        <dbReference type="ARBA" id="ARBA00004496"/>
    </source>
</evidence>
<feature type="signal peptide" evidence="8">
    <location>
        <begin position="1"/>
        <end position="18"/>
    </location>
</feature>
<name>A0AAD8ZBJ9_9TELE</name>
<comment type="function">
    <text evidence="4">May be involved in photoreceptor outer segment disk morphogenesis.</text>
</comment>
<dbReference type="PANTHER" id="PTHR33958">
    <property type="entry name" value="PROTEIN C8ORF37"/>
    <property type="match status" value="1"/>
</dbReference>
<keyword evidence="7" id="KW-1133">Transmembrane helix</keyword>
<dbReference type="SUPFAM" id="SSF48726">
    <property type="entry name" value="Immunoglobulin"/>
    <property type="match status" value="1"/>
</dbReference>
<evidence type="ECO:0000256" key="5">
    <source>
        <dbReference type="ARBA" id="ARBA00026215"/>
    </source>
</evidence>
<organism evidence="10 11">
    <name type="scientific">Electrophorus voltai</name>
    <dbReference type="NCBI Taxonomy" id="2609070"/>
    <lineage>
        <taxon>Eukaryota</taxon>
        <taxon>Metazoa</taxon>
        <taxon>Chordata</taxon>
        <taxon>Craniata</taxon>
        <taxon>Vertebrata</taxon>
        <taxon>Euteleostomi</taxon>
        <taxon>Actinopterygii</taxon>
        <taxon>Neopterygii</taxon>
        <taxon>Teleostei</taxon>
        <taxon>Ostariophysi</taxon>
        <taxon>Gymnotiformes</taxon>
        <taxon>Gymnotoidei</taxon>
        <taxon>Gymnotidae</taxon>
        <taxon>Electrophorus</taxon>
    </lineage>
</organism>
<dbReference type="Gene3D" id="2.60.40.10">
    <property type="entry name" value="Immunoglobulins"/>
    <property type="match status" value="1"/>
</dbReference>
<keyword evidence="7" id="KW-0812">Transmembrane</keyword>
<dbReference type="Proteomes" id="UP001239994">
    <property type="component" value="Unassembled WGS sequence"/>
</dbReference>
<evidence type="ECO:0000256" key="8">
    <source>
        <dbReference type="SAM" id="SignalP"/>
    </source>
</evidence>
<evidence type="ECO:0000313" key="11">
    <source>
        <dbReference type="Proteomes" id="UP001239994"/>
    </source>
</evidence>
<keyword evidence="7" id="KW-0472">Membrane</keyword>
<dbReference type="InterPro" id="IPR013106">
    <property type="entry name" value="Ig_V-set"/>
</dbReference>
<dbReference type="AlphaFoldDB" id="A0AAD8ZBJ9"/>
<dbReference type="EMBL" id="JAROKS010000016">
    <property type="protein sequence ID" value="KAK1794963.1"/>
    <property type="molecule type" value="Genomic_DNA"/>
</dbReference>
<proteinExistence type="predicted"/>
<dbReference type="InterPro" id="IPR013783">
    <property type="entry name" value="Ig-like_fold"/>
</dbReference>
<evidence type="ECO:0000313" key="10">
    <source>
        <dbReference type="EMBL" id="KAK1794963.1"/>
    </source>
</evidence>
<keyword evidence="8" id="KW-0732">Signal</keyword>
<evidence type="ECO:0000256" key="1">
    <source>
        <dbReference type="ARBA" id="ARBA00004437"/>
    </source>
</evidence>
<dbReference type="InterPro" id="IPR036179">
    <property type="entry name" value="Ig-like_dom_sf"/>
</dbReference>
<dbReference type="PANTHER" id="PTHR33958:SF1">
    <property type="entry name" value="CILIA- AND FLAGELLA-ASSOCIATED PROTEIN 418"/>
    <property type="match status" value="1"/>
</dbReference>
<dbReference type="PROSITE" id="PS50835">
    <property type="entry name" value="IG_LIKE"/>
    <property type="match status" value="1"/>
</dbReference>
<comment type="subcellular location">
    <subcellularLocation>
        <location evidence="2">Cytoplasm</location>
    </subcellularLocation>
    <subcellularLocation>
        <location evidence="1">Photoreceptor inner segment</location>
    </subcellularLocation>
</comment>
<evidence type="ECO:0000259" key="9">
    <source>
        <dbReference type="PROSITE" id="PS50835"/>
    </source>
</evidence>
<accession>A0AAD8ZBJ9</accession>
<feature type="chain" id="PRO_5042059190" description="Cilia- and flagella-associated protein 418" evidence="8">
    <location>
        <begin position="19"/>
        <end position="386"/>
    </location>
</feature>
<comment type="caution">
    <text evidence="10">The sequence shown here is derived from an EMBL/GenBank/DDBJ whole genome shotgun (WGS) entry which is preliminary data.</text>
</comment>
<feature type="region of interest" description="Disordered" evidence="6">
    <location>
        <begin position="195"/>
        <end position="226"/>
    </location>
</feature>
<dbReference type="GO" id="GO:0001917">
    <property type="term" value="C:photoreceptor inner segment"/>
    <property type="evidence" value="ECO:0007669"/>
    <property type="project" value="UniProtKB-SubCell"/>
</dbReference>
<sequence length="386" mass="43513">MCSVFCLRLLTFVVIANSAVVKYEVLSICGEDAVLRCPASSKPGVQYRSVIWYKISEAPSRQLNGLVRKTLTQPNSTIQKYNGSVRNMELRDSQSLVLHNLTLQDTGRYRCFLLAPLGQQNQEGDVHLRVYNDAKESDEDDSLYVVLAISLLVVSLLMLSISYVRILPTTRPSIMADSLDDLLDEVETKFCRSISSSSNLQANQGGQQKNDNPMHRTSNQKQSEGSDIDAVLQEILDDDWRTISSDIPIATNACAKDSSPQRTFKNIFYIYMLISVQLRCCPVFVGGSSITSGVGTSMSKRVCDQLRCTSCDFRVAMFDDHEWDSSCDYLFFRNNMPDSTKLQAKLKRRQGVRAYACQCSWHSAFSLSELRHIQQLKWVCGQHKDC</sequence>
<protein>
    <recommendedName>
        <fullName evidence="5">Cilia- and flagella-associated protein 418</fullName>
    </recommendedName>
</protein>
<keyword evidence="11" id="KW-1185">Reference proteome</keyword>
<dbReference type="InterPro" id="IPR007110">
    <property type="entry name" value="Ig-like_dom"/>
</dbReference>
<dbReference type="SMART" id="SM00409">
    <property type="entry name" value="IG"/>
    <property type="match status" value="1"/>
</dbReference>
<dbReference type="InterPro" id="IPR029239">
    <property type="entry name" value="CFAP418"/>
</dbReference>
<evidence type="ECO:0000256" key="6">
    <source>
        <dbReference type="SAM" id="MobiDB-lite"/>
    </source>
</evidence>
<evidence type="ECO:0000256" key="4">
    <source>
        <dbReference type="ARBA" id="ARBA00024819"/>
    </source>
</evidence>
<feature type="compositionally biased region" description="Polar residues" evidence="6">
    <location>
        <begin position="195"/>
        <end position="225"/>
    </location>
</feature>
<gene>
    <name evidence="10" type="ORF">P4O66_010159</name>
</gene>
<feature type="transmembrane region" description="Helical" evidence="7">
    <location>
        <begin position="143"/>
        <end position="164"/>
    </location>
</feature>
<feature type="domain" description="Ig-like" evidence="9">
    <location>
        <begin position="30"/>
        <end position="111"/>
    </location>
</feature>
<dbReference type="Pfam" id="PF07686">
    <property type="entry name" value="V-set"/>
    <property type="match status" value="1"/>
</dbReference>